<evidence type="ECO:0000256" key="3">
    <source>
        <dbReference type="ARBA" id="ARBA00004370"/>
    </source>
</evidence>
<protein>
    <recommendedName>
        <fullName evidence="10">DUF676 domain-containing protein</fullName>
    </recommendedName>
</protein>
<evidence type="ECO:0000256" key="6">
    <source>
        <dbReference type="ARBA" id="ARBA00023136"/>
    </source>
</evidence>
<dbReference type="OrthoDB" id="5086500at2759"/>
<feature type="region of interest" description="Disordered" evidence="7">
    <location>
        <begin position="84"/>
        <end position="104"/>
    </location>
</feature>
<reference evidence="8 9" key="1">
    <citation type="submission" date="2018-05" db="EMBL/GenBank/DDBJ databases">
        <title>Draft genome sequence of Scytalidium lignicola DSM 105466, a ubiquitous saprotrophic fungus.</title>
        <authorList>
            <person name="Buettner E."/>
            <person name="Gebauer A.M."/>
            <person name="Hofrichter M."/>
            <person name="Liers C."/>
            <person name="Kellner H."/>
        </authorList>
    </citation>
    <scope>NUCLEOTIDE SEQUENCE [LARGE SCALE GENOMIC DNA]</scope>
    <source>
        <strain evidence="8 9">DSM 105466</strain>
    </source>
</reference>
<dbReference type="GO" id="GO:0016020">
    <property type="term" value="C:membrane"/>
    <property type="evidence" value="ECO:0007669"/>
    <property type="project" value="UniProtKB-SubCell"/>
</dbReference>
<evidence type="ECO:0000256" key="7">
    <source>
        <dbReference type="SAM" id="MobiDB-lite"/>
    </source>
</evidence>
<evidence type="ECO:0000256" key="5">
    <source>
        <dbReference type="ARBA" id="ARBA00023128"/>
    </source>
</evidence>
<dbReference type="EMBL" id="NCSJ02000017">
    <property type="protein sequence ID" value="RFU34689.1"/>
    <property type="molecule type" value="Genomic_DNA"/>
</dbReference>
<dbReference type="InterPro" id="IPR029058">
    <property type="entry name" value="AB_hydrolase_fold"/>
</dbReference>
<organism evidence="8 9">
    <name type="scientific">Scytalidium lignicola</name>
    <name type="common">Hyphomycete</name>
    <dbReference type="NCBI Taxonomy" id="5539"/>
    <lineage>
        <taxon>Eukaryota</taxon>
        <taxon>Fungi</taxon>
        <taxon>Dikarya</taxon>
        <taxon>Ascomycota</taxon>
        <taxon>Pezizomycotina</taxon>
        <taxon>Leotiomycetes</taxon>
        <taxon>Leotiomycetes incertae sedis</taxon>
        <taxon>Scytalidium</taxon>
    </lineage>
</organism>
<keyword evidence="4" id="KW-0256">Endoplasmic reticulum</keyword>
<comment type="subcellular location">
    <subcellularLocation>
        <location evidence="2">Endoplasmic reticulum</location>
    </subcellularLocation>
    <subcellularLocation>
        <location evidence="3">Membrane</location>
    </subcellularLocation>
    <subcellularLocation>
        <location evidence="1">Mitochondrion</location>
    </subcellularLocation>
</comment>
<name>A0A3E2HMT4_SCYLI</name>
<dbReference type="GO" id="GO:0005783">
    <property type="term" value="C:endoplasmic reticulum"/>
    <property type="evidence" value="ECO:0007669"/>
    <property type="project" value="UniProtKB-SubCell"/>
</dbReference>
<comment type="caution">
    <text evidence="8">The sequence shown here is derived from an EMBL/GenBank/DDBJ whole genome shotgun (WGS) entry which is preliminary data.</text>
</comment>
<dbReference type="PANTHER" id="PTHR48182:SF2">
    <property type="entry name" value="PROTEIN SERAC1"/>
    <property type="match status" value="1"/>
</dbReference>
<evidence type="ECO:0008006" key="10">
    <source>
        <dbReference type="Google" id="ProtNLM"/>
    </source>
</evidence>
<dbReference type="InterPro" id="IPR052374">
    <property type="entry name" value="SERAC1"/>
</dbReference>
<dbReference type="Proteomes" id="UP000258309">
    <property type="component" value="Unassembled WGS sequence"/>
</dbReference>
<feature type="compositionally biased region" description="Basic and acidic residues" evidence="7">
    <location>
        <begin position="674"/>
        <end position="685"/>
    </location>
</feature>
<dbReference type="PANTHER" id="PTHR48182">
    <property type="entry name" value="PROTEIN SERAC1"/>
    <property type="match status" value="1"/>
</dbReference>
<evidence type="ECO:0000256" key="1">
    <source>
        <dbReference type="ARBA" id="ARBA00004173"/>
    </source>
</evidence>
<feature type="region of interest" description="Disordered" evidence="7">
    <location>
        <begin position="654"/>
        <end position="703"/>
    </location>
</feature>
<evidence type="ECO:0000313" key="9">
    <source>
        <dbReference type="Proteomes" id="UP000258309"/>
    </source>
</evidence>
<dbReference type="SUPFAM" id="SSF53474">
    <property type="entry name" value="alpha/beta-Hydrolases"/>
    <property type="match status" value="1"/>
</dbReference>
<feature type="non-terminal residue" evidence="8">
    <location>
        <position position="1"/>
    </location>
</feature>
<evidence type="ECO:0000256" key="2">
    <source>
        <dbReference type="ARBA" id="ARBA00004240"/>
    </source>
</evidence>
<keyword evidence="6" id="KW-0472">Membrane</keyword>
<accession>A0A3E2HMT4</accession>
<feature type="compositionally biased region" description="Pro residues" evidence="7">
    <location>
        <begin position="689"/>
        <end position="703"/>
    </location>
</feature>
<keyword evidence="9" id="KW-1185">Reference proteome</keyword>
<feature type="non-terminal residue" evidence="8">
    <location>
        <position position="1084"/>
    </location>
</feature>
<dbReference type="AlphaFoldDB" id="A0A3E2HMT4"/>
<dbReference type="Gene3D" id="3.40.50.1820">
    <property type="entry name" value="alpha/beta hydrolase"/>
    <property type="match status" value="1"/>
</dbReference>
<sequence>MPHSKNFVSLFEVESREESYTEGNNRTGREQPCAQSPFWDSEDQGAYSIAASIIYHHDRPRVEGEMGRWGDVWGNRAFQAAACGPDRKASSTTPCQPPGLDGGHTKLAIPPAAGAITFEPAALMTDTLWQASKPAKPLSLGFNGAYGAPSKDIESLAITINRFLYTFDNLEVISKRQNTLVERLPSFVQTLDECRDFVYDYEDQKKKSKKFGKRELVSESVKLSYKLPRYVYTDEDIQKFEERLRFHLYAMEATLDDIMLRAFIKVTKSEIASTGNHRTPQRLDQPLTVQKQGELGNDVRLLYTEIERLENTLKRMGPQALPNLIDEKTPRKPDDSEIMKLREALKSSIRDHRLQDDELPEFLARSIQFQDDDSLLRYSGEKLKRVAAALNKHSSMIIRKRVFGFDEDRSVTPRSFDPTVIATNIRIPRNRTEDIFHRLRSIDVVNCFAEDRTRRFVVCTDDSGKIGIVHHLPPTIIYPFTKHEKITKNNARGLLFGKNEVSLVELSAVEIVGLEHERESLPEASPRYSFQDTSDMLGFEDALRQKHILHTLNVDTIKSNRGSEARAQHLKIWSAIDDGQISLSFYSHEIEPKSHFEFRSNTPESEESAVSTQSIDSSIFTQVHATIGKMGHLEIDFTTTEHRTDFMDELRKVLSRQSSTPESHLDLEEGPLTPEEKPSTPEDRWSMYIPPPLPPPPSLPPPPPPPAIDHSLVMFRVQGIPYSCLNGGTRPLIRQVLGLPEDTDITTRSLAVSPDPNKLTAVVYFKEIPEKLSSKTFLQTQELKVPIPTPIADDNKESVETLEWITFDTHFRNLTILWSVNPDAGYDHTLDICAVSGLGAHAWGSFRERGGPFMWLVDSLPREFRGARIMTYGFETKLKNNTSTQNLKDLAKYLLSDLENLRKSPPRVPLVFIAHSLGGLVVKQAMISARREKNHDFVNSIKGALFFGVPSEGMDIRSLRPIVEGQPNEALLMALEIGSSDLQAQNEVYCTFFDDYLEPPVAFFYENKLSKTAREVEKGKWKLDGPLTHLVSASSATCGFCMQPRGRICQSLEKDHSELVKFNGPDDGEYKHVLPILTKIISRT</sequence>
<proteinExistence type="predicted"/>
<evidence type="ECO:0000256" key="4">
    <source>
        <dbReference type="ARBA" id="ARBA00022824"/>
    </source>
</evidence>
<keyword evidence="5" id="KW-0496">Mitochondrion</keyword>
<dbReference type="GO" id="GO:0005739">
    <property type="term" value="C:mitochondrion"/>
    <property type="evidence" value="ECO:0007669"/>
    <property type="project" value="UniProtKB-SubCell"/>
</dbReference>
<evidence type="ECO:0000313" key="8">
    <source>
        <dbReference type="EMBL" id="RFU34689.1"/>
    </source>
</evidence>
<gene>
    <name evidence="8" type="ORF">B7463_g1659</name>
</gene>